<keyword evidence="3" id="KW-1185">Reference proteome</keyword>
<evidence type="ECO:0000313" key="2">
    <source>
        <dbReference type="EMBL" id="CAI2171037.1"/>
    </source>
</evidence>
<dbReference type="PANTHER" id="PTHR24301:SF2">
    <property type="entry name" value="THROMBOXANE-A SYNTHASE"/>
    <property type="match status" value="1"/>
</dbReference>
<dbReference type="GO" id="GO:0004497">
    <property type="term" value="F:monooxygenase activity"/>
    <property type="evidence" value="ECO:0007669"/>
    <property type="project" value="InterPro"/>
</dbReference>
<gene>
    <name evidence="2" type="ORF">FWILDA_LOCUS4882</name>
</gene>
<evidence type="ECO:0000313" key="3">
    <source>
        <dbReference type="Proteomes" id="UP001153678"/>
    </source>
</evidence>
<dbReference type="GO" id="GO:0020037">
    <property type="term" value="F:heme binding"/>
    <property type="evidence" value="ECO:0007669"/>
    <property type="project" value="InterPro"/>
</dbReference>
<dbReference type="EMBL" id="CAMKVN010000774">
    <property type="protein sequence ID" value="CAI2171037.1"/>
    <property type="molecule type" value="Genomic_DNA"/>
</dbReference>
<dbReference type="Proteomes" id="UP001153678">
    <property type="component" value="Unassembled WGS sequence"/>
</dbReference>
<organism evidence="2 3">
    <name type="scientific">Funneliformis geosporum</name>
    <dbReference type="NCBI Taxonomy" id="1117311"/>
    <lineage>
        <taxon>Eukaryota</taxon>
        <taxon>Fungi</taxon>
        <taxon>Fungi incertae sedis</taxon>
        <taxon>Mucoromycota</taxon>
        <taxon>Glomeromycotina</taxon>
        <taxon>Glomeromycetes</taxon>
        <taxon>Glomerales</taxon>
        <taxon>Glomeraceae</taxon>
        <taxon>Funneliformis</taxon>
    </lineage>
</organism>
<proteinExistence type="predicted"/>
<keyword evidence="1" id="KW-0812">Transmembrane</keyword>
<dbReference type="InterPro" id="IPR001128">
    <property type="entry name" value="Cyt_P450"/>
</dbReference>
<dbReference type="AlphaFoldDB" id="A0A9W4WXK1"/>
<dbReference type="GO" id="GO:0005506">
    <property type="term" value="F:iron ion binding"/>
    <property type="evidence" value="ECO:0007669"/>
    <property type="project" value="InterPro"/>
</dbReference>
<feature type="transmembrane region" description="Helical" evidence="1">
    <location>
        <begin position="12"/>
        <end position="29"/>
    </location>
</feature>
<evidence type="ECO:0000256" key="1">
    <source>
        <dbReference type="SAM" id="Phobius"/>
    </source>
</evidence>
<name>A0A9W4WXK1_9GLOM</name>
<dbReference type="OrthoDB" id="1470350at2759"/>
<comment type="caution">
    <text evidence="2">The sequence shown here is derived from an EMBL/GenBank/DDBJ whole genome shotgun (WGS) entry which is preliminary data.</text>
</comment>
<sequence>MAIFSIFSLQDFVYLSLTFVTIYVINFYFNYFRRPDKLPGPIPLPIIGNLHQYTNDLSVWGKWIQSNYGDIGEVWFGNKRAIWIGGTKYLEKILKPSPGNYNARTAPNEALDKLDMNLKGIGLNRDYDTWHSNRKYFTRAISFPLFLRLSVKFTQSLFLEMENYWDDLNRRNIEIDMSEWMIRFFAEAIFLITTSKKSYALKNHHEVLCFPKKDSADTENLVKHVRSIFRSFEFYLTTPKFMYIIPSYHKYSKKLLESFDWMRKYYLPNIIKERREEIERSPIDEELVPDMLTMMLTFNTERDKSKDTSTDEPSEPMSNVNICENLFEIVVGGIDTSTNTFCYVIYYLCQYPKVKQRLIEEIQQVFGSNSKFDVKYEELNKLHYCEAVLKEG</sequence>
<dbReference type="PANTHER" id="PTHR24301">
    <property type="entry name" value="THROMBOXANE-A SYNTHASE"/>
    <property type="match status" value="1"/>
</dbReference>
<protein>
    <submittedName>
        <fullName evidence="2">7246_t:CDS:1</fullName>
    </submittedName>
</protein>
<dbReference type="GO" id="GO:0016705">
    <property type="term" value="F:oxidoreductase activity, acting on paired donors, with incorporation or reduction of molecular oxygen"/>
    <property type="evidence" value="ECO:0007669"/>
    <property type="project" value="InterPro"/>
</dbReference>
<reference evidence="2" key="1">
    <citation type="submission" date="2022-08" db="EMBL/GenBank/DDBJ databases">
        <authorList>
            <person name="Kallberg Y."/>
            <person name="Tangrot J."/>
            <person name="Rosling A."/>
        </authorList>
    </citation>
    <scope>NUCLEOTIDE SEQUENCE</scope>
    <source>
        <strain evidence="2">Wild A</strain>
    </source>
</reference>
<dbReference type="Pfam" id="PF00067">
    <property type="entry name" value="p450"/>
    <property type="match status" value="1"/>
</dbReference>
<accession>A0A9W4WXK1</accession>
<keyword evidence="1" id="KW-1133">Transmembrane helix</keyword>
<keyword evidence="1" id="KW-0472">Membrane</keyword>
<dbReference type="Gene3D" id="1.10.630.10">
    <property type="entry name" value="Cytochrome P450"/>
    <property type="match status" value="1"/>
</dbReference>
<dbReference type="InterPro" id="IPR036396">
    <property type="entry name" value="Cyt_P450_sf"/>
</dbReference>
<dbReference type="SUPFAM" id="SSF48264">
    <property type="entry name" value="Cytochrome P450"/>
    <property type="match status" value="1"/>
</dbReference>